<dbReference type="AlphaFoldDB" id="A0A852ZRX0"/>
<gene>
    <name evidence="1" type="ORF">FHU37_002076</name>
</gene>
<dbReference type="Proteomes" id="UP000567795">
    <property type="component" value="Unassembled WGS sequence"/>
</dbReference>
<evidence type="ECO:0000313" key="2">
    <source>
        <dbReference type="Proteomes" id="UP000567795"/>
    </source>
</evidence>
<evidence type="ECO:0000313" key="1">
    <source>
        <dbReference type="EMBL" id="NYI05133.1"/>
    </source>
</evidence>
<protein>
    <submittedName>
        <fullName evidence="1">Uncharacterized protein</fullName>
    </submittedName>
</protein>
<dbReference type="EMBL" id="JACBZD010000001">
    <property type="protein sequence ID" value="NYI05133.1"/>
    <property type="molecule type" value="Genomic_DNA"/>
</dbReference>
<keyword evidence="2" id="KW-1185">Reference proteome</keyword>
<organism evidence="1 2">
    <name type="scientific">Allostreptomyces psammosilenae</name>
    <dbReference type="NCBI Taxonomy" id="1892865"/>
    <lineage>
        <taxon>Bacteria</taxon>
        <taxon>Bacillati</taxon>
        <taxon>Actinomycetota</taxon>
        <taxon>Actinomycetes</taxon>
        <taxon>Kitasatosporales</taxon>
        <taxon>Streptomycetaceae</taxon>
        <taxon>Allostreptomyces</taxon>
    </lineage>
</organism>
<comment type="caution">
    <text evidence="1">The sequence shown here is derived from an EMBL/GenBank/DDBJ whole genome shotgun (WGS) entry which is preliminary data.</text>
</comment>
<proteinExistence type="predicted"/>
<name>A0A852ZRX0_9ACTN</name>
<sequence>MPETLSLASVDELIRNAVHTIVPADPSTDSDGAGEPGA</sequence>
<reference evidence="1 2" key="1">
    <citation type="submission" date="2020-07" db="EMBL/GenBank/DDBJ databases">
        <title>Sequencing the genomes of 1000 actinobacteria strains.</title>
        <authorList>
            <person name="Klenk H.-P."/>
        </authorList>
    </citation>
    <scope>NUCLEOTIDE SEQUENCE [LARGE SCALE GENOMIC DNA]</scope>
    <source>
        <strain evidence="1 2">DSM 42178</strain>
    </source>
</reference>
<accession>A0A852ZRX0</accession>